<evidence type="ECO:0000313" key="1">
    <source>
        <dbReference type="EMBL" id="MEQ2181661.1"/>
    </source>
</evidence>
<dbReference type="EMBL" id="JAHRIO010070920">
    <property type="protein sequence ID" value="MEQ2181661.1"/>
    <property type="molecule type" value="Genomic_DNA"/>
</dbReference>
<accession>A0ABV0PDW1</accession>
<gene>
    <name evidence="1" type="ORF">GOODEAATRI_013895</name>
</gene>
<name>A0ABV0PDW1_9TELE</name>
<protein>
    <submittedName>
        <fullName evidence="1">Uncharacterized protein</fullName>
    </submittedName>
</protein>
<reference evidence="1 2" key="1">
    <citation type="submission" date="2021-06" db="EMBL/GenBank/DDBJ databases">
        <authorList>
            <person name="Palmer J.M."/>
        </authorList>
    </citation>
    <scope>NUCLEOTIDE SEQUENCE [LARGE SCALE GENOMIC DNA]</scope>
    <source>
        <strain evidence="1 2">GA_2019</strain>
        <tissue evidence="1">Muscle</tissue>
    </source>
</reference>
<dbReference type="Proteomes" id="UP001476798">
    <property type="component" value="Unassembled WGS sequence"/>
</dbReference>
<keyword evidence="2" id="KW-1185">Reference proteome</keyword>
<feature type="non-terminal residue" evidence="1">
    <location>
        <position position="1"/>
    </location>
</feature>
<evidence type="ECO:0000313" key="2">
    <source>
        <dbReference type="Proteomes" id="UP001476798"/>
    </source>
</evidence>
<sequence length="103" mass="11661">YLLQPKGTGSKSKSDDLGQLRLKLHYIEDTVLPSACYTPLCNLLLKSPDVKVTPQPKHQLNLNHWSMLCLEINVGHLLFSFSFTSLLLFDPLSFPVAHFQFFG</sequence>
<comment type="caution">
    <text evidence="1">The sequence shown here is derived from an EMBL/GenBank/DDBJ whole genome shotgun (WGS) entry which is preliminary data.</text>
</comment>
<organism evidence="1 2">
    <name type="scientific">Goodea atripinnis</name>
    <dbReference type="NCBI Taxonomy" id="208336"/>
    <lineage>
        <taxon>Eukaryota</taxon>
        <taxon>Metazoa</taxon>
        <taxon>Chordata</taxon>
        <taxon>Craniata</taxon>
        <taxon>Vertebrata</taxon>
        <taxon>Euteleostomi</taxon>
        <taxon>Actinopterygii</taxon>
        <taxon>Neopterygii</taxon>
        <taxon>Teleostei</taxon>
        <taxon>Neoteleostei</taxon>
        <taxon>Acanthomorphata</taxon>
        <taxon>Ovalentaria</taxon>
        <taxon>Atherinomorphae</taxon>
        <taxon>Cyprinodontiformes</taxon>
        <taxon>Goodeidae</taxon>
        <taxon>Goodea</taxon>
    </lineage>
</organism>
<proteinExistence type="predicted"/>